<dbReference type="Proteomes" id="UP000284841">
    <property type="component" value="Unassembled WGS sequence"/>
</dbReference>
<sequence>MVITLSGIYILYVFASRFNKAGMQKSKIPAATSSTLMTDKVLVFIVITSVLFCFQHTAGERRPQSNMCKTFVNNR</sequence>
<evidence type="ECO:0000313" key="1">
    <source>
        <dbReference type="EMBL" id="RHJ84607.1"/>
    </source>
</evidence>
<dbReference type="EMBL" id="QRMS01000006">
    <property type="protein sequence ID" value="RHJ84607.1"/>
    <property type="molecule type" value="Genomic_DNA"/>
</dbReference>
<name>A0A415DVT8_9FIRM</name>
<protein>
    <submittedName>
        <fullName evidence="1">Uncharacterized protein</fullName>
    </submittedName>
</protein>
<proteinExistence type="predicted"/>
<accession>A0A415DVT8</accession>
<organism evidence="1 2">
    <name type="scientific">Emergencia timonensis</name>
    <dbReference type="NCBI Taxonomy" id="1776384"/>
    <lineage>
        <taxon>Bacteria</taxon>
        <taxon>Bacillati</taxon>
        <taxon>Bacillota</taxon>
        <taxon>Clostridia</taxon>
        <taxon>Peptostreptococcales</taxon>
        <taxon>Anaerovoracaceae</taxon>
        <taxon>Emergencia</taxon>
    </lineage>
</organism>
<evidence type="ECO:0000313" key="2">
    <source>
        <dbReference type="Proteomes" id="UP000284841"/>
    </source>
</evidence>
<gene>
    <name evidence="1" type="ORF">DW099_16670</name>
</gene>
<reference evidence="1 2" key="1">
    <citation type="submission" date="2018-08" db="EMBL/GenBank/DDBJ databases">
        <title>A genome reference for cultivated species of the human gut microbiota.</title>
        <authorList>
            <person name="Zou Y."/>
            <person name="Xue W."/>
            <person name="Luo G."/>
        </authorList>
    </citation>
    <scope>NUCLEOTIDE SEQUENCE [LARGE SCALE GENOMIC DNA]</scope>
    <source>
        <strain evidence="1 2">AM07-24</strain>
    </source>
</reference>
<comment type="caution">
    <text evidence="1">The sequence shown here is derived from an EMBL/GenBank/DDBJ whole genome shotgun (WGS) entry which is preliminary data.</text>
</comment>
<dbReference type="AlphaFoldDB" id="A0A415DVT8"/>
<keyword evidence="2" id="KW-1185">Reference proteome</keyword>